<protein>
    <recommendedName>
        <fullName evidence="5">Ribonuclease VapC</fullName>
        <shortName evidence="5">RNase VapC</shortName>
        <ecNumber evidence="5">3.1.-.-</ecNumber>
    </recommendedName>
    <alternativeName>
        <fullName evidence="5">Toxin VapC</fullName>
    </alternativeName>
</protein>
<evidence type="ECO:0000256" key="4">
    <source>
        <dbReference type="ARBA" id="ARBA00022801"/>
    </source>
</evidence>
<dbReference type="InterPro" id="IPR052106">
    <property type="entry name" value="PINc/VapC_TA"/>
</dbReference>
<organism evidence="7 8">
    <name type="scientific">Nitrolancea hollandica Lb</name>
    <dbReference type="NCBI Taxonomy" id="1129897"/>
    <lineage>
        <taxon>Bacteria</taxon>
        <taxon>Pseudomonadati</taxon>
        <taxon>Thermomicrobiota</taxon>
        <taxon>Thermomicrobia</taxon>
        <taxon>Sphaerobacterales</taxon>
        <taxon>Sphaerobacterineae</taxon>
        <taxon>Sphaerobacteraceae</taxon>
        <taxon>Nitrolancea</taxon>
    </lineage>
</organism>
<dbReference type="GO" id="GO:0000287">
    <property type="term" value="F:magnesium ion binding"/>
    <property type="evidence" value="ECO:0007669"/>
    <property type="project" value="UniProtKB-UniRule"/>
</dbReference>
<dbReference type="GO" id="GO:0090729">
    <property type="term" value="F:toxin activity"/>
    <property type="evidence" value="ECO:0007669"/>
    <property type="project" value="UniProtKB-KW"/>
</dbReference>
<dbReference type="EC" id="3.1.-.-" evidence="5"/>
<keyword evidence="5" id="KW-0800">Toxin</keyword>
<keyword evidence="5" id="KW-0460">Magnesium</keyword>
<dbReference type="HAMAP" id="MF_00265">
    <property type="entry name" value="VapC_Nob1"/>
    <property type="match status" value="1"/>
</dbReference>
<keyword evidence="4 5" id="KW-0378">Hydrolase</keyword>
<proteinExistence type="inferred from homology"/>
<evidence type="ECO:0000313" key="8">
    <source>
        <dbReference type="Proteomes" id="UP000004221"/>
    </source>
</evidence>
<dbReference type="RefSeq" id="WP_008478835.1">
    <property type="nucleotide sequence ID" value="NZ_CAGS01000291.1"/>
</dbReference>
<dbReference type="GO" id="GO:0016787">
    <property type="term" value="F:hydrolase activity"/>
    <property type="evidence" value="ECO:0007669"/>
    <property type="project" value="UniProtKB-KW"/>
</dbReference>
<comment type="function">
    <text evidence="5">Toxic component of a toxin-antitoxin (TA) system. An RNase.</text>
</comment>
<name>I4EIS3_9BACT</name>
<dbReference type="OrthoDB" id="32974at2"/>
<accession>I4EIS3</accession>
<evidence type="ECO:0000256" key="5">
    <source>
        <dbReference type="HAMAP-Rule" id="MF_00265"/>
    </source>
</evidence>
<dbReference type="Gene3D" id="3.40.50.1010">
    <property type="entry name" value="5'-nuclease"/>
    <property type="match status" value="1"/>
</dbReference>
<sequence>MQFLDTNVFLRYLTRDDETKASRCFAFFQQLKNGAAEATTSEVIIAEVVYVLSARNHYHLTPTEIRDRLLPMFNVKGLKLPSKRRVLRALDLSAAYPFLDFEDALAVAEMEQGGISELLSYDRDFDRISGITRVEP</sequence>
<feature type="binding site" evidence="5">
    <location>
        <position position="103"/>
    </location>
    <ligand>
        <name>Mg(2+)</name>
        <dbReference type="ChEBI" id="CHEBI:18420"/>
    </ligand>
</feature>
<keyword evidence="8" id="KW-1185">Reference proteome</keyword>
<dbReference type="SUPFAM" id="SSF88723">
    <property type="entry name" value="PIN domain-like"/>
    <property type="match status" value="1"/>
</dbReference>
<dbReference type="PANTHER" id="PTHR38826">
    <property type="entry name" value="RIBONUCLEASE VAPC13"/>
    <property type="match status" value="1"/>
</dbReference>
<keyword evidence="3 5" id="KW-0479">Metal-binding</keyword>
<dbReference type="InterPro" id="IPR022907">
    <property type="entry name" value="VapC_family"/>
</dbReference>
<dbReference type="EMBL" id="CAGS01000291">
    <property type="protein sequence ID" value="CCF84585.1"/>
    <property type="molecule type" value="Genomic_DNA"/>
</dbReference>
<comment type="similarity">
    <text evidence="5">Belongs to the PINc/VapC protein family.</text>
</comment>
<keyword evidence="1 5" id="KW-1277">Toxin-antitoxin system</keyword>
<evidence type="ECO:0000256" key="2">
    <source>
        <dbReference type="ARBA" id="ARBA00022722"/>
    </source>
</evidence>
<evidence type="ECO:0000256" key="3">
    <source>
        <dbReference type="ARBA" id="ARBA00022723"/>
    </source>
</evidence>
<evidence type="ECO:0000256" key="1">
    <source>
        <dbReference type="ARBA" id="ARBA00022649"/>
    </source>
</evidence>
<dbReference type="PANTHER" id="PTHR38826:SF5">
    <property type="entry name" value="RIBONUCLEASE VAPC13"/>
    <property type="match status" value="1"/>
</dbReference>
<feature type="domain" description="PIN" evidence="6">
    <location>
        <begin position="3"/>
        <end position="129"/>
    </location>
</feature>
<dbReference type="AlphaFoldDB" id="I4EIS3"/>
<dbReference type="InterPro" id="IPR002716">
    <property type="entry name" value="PIN_dom"/>
</dbReference>
<gene>
    <name evidence="5" type="primary">vapC</name>
    <name evidence="7" type="ORF">NITHO_3600001</name>
</gene>
<dbReference type="Proteomes" id="UP000004221">
    <property type="component" value="Unassembled WGS sequence"/>
</dbReference>
<dbReference type="GO" id="GO:0004540">
    <property type="term" value="F:RNA nuclease activity"/>
    <property type="evidence" value="ECO:0007669"/>
    <property type="project" value="InterPro"/>
</dbReference>
<dbReference type="Pfam" id="PF01850">
    <property type="entry name" value="PIN"/>
    <property type="match status" value="1"/>
</dbReference>
<evidence type="ECO:0000259" key="6">
    <source>
        <dbReference type="Pfam" id="PF01850"/>
    </source>
</evidence>
<evidence type="ECO:0000313" key="7">
    <source>
        <dbReference type="EMBL" id="CCF84585.1"/>
    </source>
</evidence>
<dbReference type="InterPro" id="IPR029060">
    <property type="entry name" value="PIN-like_dom_sf"/>
</dbReference>
<reference evidence="7 8" key="1">
    <citation type="journal article" date="2012" name="ISME J.">
        <title>Nitrification expanded: discovery, physiology and genomics of a nitrite-oxidizing bacterium from the phylum Chloroflexi.</title>
        <authorList>
            <person name="Sorokin D.Y."/>
            <person name="Lucker S."/>
            <person name="Vejmelkova D."/>
            <person name="Kostrikina N.A."/>
            <person name="Kleerebezem R."/>
            <person name="Rijpstra W.I."/>
            <person name="Damste J.S."/>
            <person name="Le Paslier D."/>
            <person name="Muyzer G."/>
            <person name="Wagner M."/>
            <person name="van Loosdrecht M.C."/>
            <person name="Daims H."/>
        </authorList>
    </citation>
    <scope>NUCLEOTIDE SEQUENCE [LARGE SCALE GENOMIC DNA]</scope>
    <source>
        <strain evidence="8">none</strain>
    </source>
</reference>
<feature type="binding site" evidence="5">
    <location>
        <position position="5"/>
    </location>
    <ligand>
        <name>Mg(2+)</name>
        <dbReference type="ChEBI" id="CHEBI:18420"/>
    </ligand>
</feature>
<comment type="caution">
    <text evidence="7">The sequence shown here is derived from an EMBL/GenBank/DDBJ whole genome shotgun (WGS) entry which is preliminary data.</text>
</comment>
<comment type="cofactor">
    <cofactor evidence="5">
        <name>Mg(2+)</name>
        <dbReference type="ChEBI" id="CHEBI:18420"/>
    </cofactor>
</comment>
<keyword evidence="2 5" id="KW-0540">Nuclease</keyword>